<comment type="similarity">
    <text evidence="2">Belongs to the enoyl-CoA hydratase/isomerase family.</text>
</comment>
<comment type="subcellular location">
    <subcellularLocation>
        <location evidence="1">Peroxisome</location>
    </subcellularLocation>
</comment>
<dbReference type="SUPFAM" id="SSF52096">
    <property type="entry name" value="ClpP/crotonase"/>
    <property type="match status" value="1"/>
</dbReference>
<evidence type="ECO:0000313" key="9">
    <source>
        <dbReference type="Proteomes" id="UP000242087"/>
    </source>
</evidence>
<evidence type="ECO:0000256" key="1">
    <source>
        <dbReference type="ARBA" id="ARBA00004275"/>
    </source>
</evidence>
<gene>
    <name evidence="6" type="ORF">C9927_02695</name>
    <name evidence="7" type="ORF">C9928_02655</name>
    <name evidence="5" type="ORF">C9986_00945</name>
</gene>
<dbReference type="AlphaFoldDB" id="A0A2T4D5F5"/>
<comment type="caution">
    <text evidence="6">The sequence shown here is derived from an EMBL/GenBank/DDBJ whole genome shotgun (WGS) entry which is preliminary data.</text>
</comment>
<accession>A0A2T4D5F5</accession>
<reference evidence="8 9" key="1">
    <citation type="submission" date="2018-03" db="EMBL/GenBank/DDBJ databases">
        <title>Cross-interface Injection: A General Nanoliter Liquid Handling Method Applied to Single Cells Genome Amplification Automated Nanoliter Liquid Handling Applied to Single Cell Multiple Displacement Amplification.</title>
        <authorList>
            <person name="Yun J."/>
            <person name="Xu P."/>
            <person name="Xu J."/>
            <person name="Dai X."/>
            <person name="Wang Y."/>
            <person name="Zheng X."/>
            <person name="Cao C."/>
            <person name="Yi Q."/>
            <person name="Zhu Y."/>
            <person name="Wang L."/>
            <person name="Dong Z."/>
            <person name="Huang Y."/>
            <person name="Huang L."/>
            <person name="Du W."/>
        </authorList>
    </citation>
    <scope>NUCLEOTIDE SEQUENCE [LARGE SCALE GENOMIC DNA]</scope>
    <source>
        <strain evidence="6 9">A12-4</strain>
        <strain evidence="7 8">A9-4</strain>
        <strain evidence="5 10">Z-E1-2</strain>
    </source>
</reference>
<dbReference type="Proteomes" id="UP000243022">
    <property type="component" value="Unassembled WGS sequence"/>
</dbReference>
<dbReference type="RefSeq" id="WP_417655999.1">
    <property type="nucleotide sequence ID" value="NZ_JBLXDX010000001.1"/>
</dbReference>
<dbReference type="Gene3D" id="3.90.226.10">
    <property type="entry name" value="2-enoyl-CoA Hydratase, Chain A, domain 1"/>
    <property type="match status" value="1"/>
</dbReference>
<proteinExistence type="inferred from homology"/>
<evidence type="ECO:0000313" key="5">
    <source>
        <dbReference type="EMBL" id="PTB83167.1"/>
    </source>
</evidence>
<dbReference type="InterPro" id="IPR014748">
    <property type="entry name" value="Enoyl-CoA_hydra_C"/>
</dbReference>
<evidence type="ECO:0000313" key="8">
    <source>
        <dbReference type="Proteomes" id="UP000241514"/>
    </source>
</evidence>
<evidence type="ECO:0000313" key="7">
    <source>
        <dbReference type="EMBL" id="PTB89688.1"/>
    </source>
</evidence>
<dbReference type="CDD" id="cd06558">
    <property type="entry name" value="crotonase-like"/>
    <property type="match status" value="1"/>
</dbReference>
<dbReference type="Proteomes" id="UP000241514">
    <property type="component" value="Unassembled WGS sequence"/>
</dbReference>
<keyword evidence="4" id="KW-0413">Isomerase</keyword>
<dbReference type="Gene3D" id="1.10.12.10">
    <property type="entry name" value="Lyase 2-enoyl-coa Hydratase, Chain A, domain 2"/>
    <property type="match status" value="1"/>
</dbReference>
<dbReference type="Pfam" id="PF00378">
    <property type="entry name" value="ECH_1"/>
    <property type="match status" value="1"/>
</dbReference>
<protein>
    <submittedName>
        <fullName evidence="6">Enoyl-CoA hydratase</fullName>
    </submittedName>
</protein>
<dbReference type="InterPro" id="IPR001753">
    <property type="entry name" value="Enoyl-CoA_hydra/iso"/>
</dbReference>
<dbReference type="Proteomes" id="UP000242087">
    <property type="component" value="Unassembled WGS sequence"/>
</dbReference>
<dbReference type="InterPro" id="IPR051053">
    <property type="entry name" value="ECH/Chromodomain_protein"/>
</dbReference>
<dbReference type="PANTHER" id="PTHR43684:SF1">
    <property type="entry name" value="ENOYL-COA DELTA ISOMERASE 2"/>
    <property type="match status" value="1"/>
</dbReference>
<dbReference type="GO" id="GO:0004165">
    <property type="term" value="F:delta(3)-delta(2)-enoyl-CoA isomerase activity"/>
    <property type="evidence" value="ECO:0007669"/>
    <property type="project" value="UniProtKB-ARBA"/>
</dbReference>
<evidence type="ECO:0000256" key="4">
    <source>
        <dbReference type="ARBA" id="ARBA00023235"/>
    </source>
</evidence>
<keyword evidence="3" id="KW-0576">Peroxisome</keyword>
<evidence type="ECO:0000313" key="10">
    <source>
        <dbReference type="Proteomes" id="UP000243022"/>
    </source>
</evidence>
<evidence type="ECO:0000256" key="3">
    <source>
        <dbReference type="ARBA" id="ARBA00023140"/>
    </source>
</evidence>
<dbReference type="PANTHER" id="PTHR43684">
    <property type="match status" value="1"/>
</dbReference>
<dbReference type="EMBL" id="PYVF01000026">
    <property type="protein sequence ID" value="PTB89044.1"/>
    <property type="molecule type" value="Genomic_DNA"/>
</dbReference>
<sequence length="248" mass="26306">MSEFVTVEKRDAVVWIRLNRSHKKNALTQDMYRAMTAALQDAEADESVAAVVLTGSGDSFTAGNDLNDFLAIEKLDDSAPPFAFLYTLSQLSVPVIAAVHGLSIGIGTTILLHCDLVYASSDAQFSLPFIHLGLVPEAASSLLLPQQIGHLRAAEMLLLGDAINASTALTYGLVNRVVAAEELEATVTDVAGALAQRPVAGLRAAKKLMKEPAEPVADRIAREAKVFAKALVSPEAKAAIAARMKKKS</sequence>
<evidence type="ECO:0000313" key="6">
    <source>
        <dbReference type="EMBL" id="PTB89044.1"/>
    </source>
</evidence>
<organism evidence="6 9">
    <name type="scientific">Pseudidiomarina aestuarii</name>
    <dbReference type="NCBI Taxonomy" id="624146"/>
    <lineage>
        <taxon>Bacteria</taxon>
        <taxon>Pseudomonadati</taxon>
        <taxon>Pseudomonadota</taxon>
        <taxon>Gammaproteobacteria</taxon>
        <taxon>Alteromonadales</taxon>
        <taxon>Idiomarinaceae</taxon>
        <taxon>Pseudidiomarina</taxon>
    </lineage>
</organism>
<dbReference type="EMBL" id="PYVS01000009">
    <property type="protein sequence ID" value="PTB83167.1"/>
    <property type="molecule type" value="Genomic_DNA"/>
</dbReference>
<name>A0A2T4D5F5_9GAMM</name>
<dbReference type="InterPro" id="IPR029045">
    <property type="entry name" value="ClpP/crotonase-like_dom_sf"/>
</dbReference>
<evidence type="ECO:0000256" key="2">
    <source>
        <dbReference type="ARBA" id="ARBA00005254"/>
    </source>
</evidence>
<dbReference type="EMBL" id="PYVG01000009">
    <property type="protein sequence ID" value="PTB89688.1"/>
    <property type="molecule type" value="Genomic_DNA"/>
</dbReference>